<sequence>MEAEKRKREDGGDAGGNRENGGAKTEEPGDEEVEEFFAIMRRIHVAVRYFKERTPKARDGSVGESSTSLSFISEDSGGADKKRERKSNIDLDLNSDPATDDADMDPSNTILNIRQEVIND</sequence>
<feature type="region of interest" description="Disordered" evidence="1">
    <location>
        <begin position="51"/>
        <end position="108"/>
    </location>
</feature>
<dbReference type="InterPro" id="IPR034577">
    <property type="entry name" value="NIMIN-2"/>
</dbReference>
<dbReference type="PANTHER" id="PTHR35735:SF8">
    <property type="entry name" value="PROTEIN NIM1-INTERACTING 2"/>
    <property type="match status" value="1"/>
</dbReference>
<proteinExistence type="predicted"/>
<accession>A0A2Z7BIU9</accession>
<feature type="compositionally biased region" description="Basic and acidic residues" evidence="1">
    <location>
        <begin position="51"/>
        <end position="61"/>
    </location>
</feature>
<reference evidence="2 3" key="1">
    <citation type="journal article" date="2015" name="Proc. Natl. Acad. Sci. U.S.A.">
        <title>The resurrection genome of Boea hygrometrica: A blueprint for survival of dehydration.</title>
        <authorList>
            <person name="Xiao L."/>
            <person name="Yang G."/>
            <person name="Zhang L."/>
            <person name="Yang X."/>
            <person name="Zhao S."/>
            <person name="Ji Z."/>
            <person name="Zhou Q."/>
            <person name="Hu M."/>
            <person name="Wang Y."/>
            <person name="Chen M."/>
            <person name="Xu Y."/>
            <person name="Jin H."/>
            <person name="Xiao X."/>
            <person name="Hu G."/>
            <person name="Bao F."/>
            <person name="Hu Y."/>
            <person name="Wan P."/>
            <person name="Li L."/>
            <person name="Deng X."/>
            <person name="Kuang T."/>
            <person name="Xiang C."/>
            <person name="Zhu J.K."/>
            <person name="Oliver M.J."/>
            <person name="He Y."/>
        </authorList>
    </citation>
    <scope>NUCLEOTIDE SEQUENCE [LARGE SCALE GENOMIC DNA]</scope>
    <source>
        <strain evidence="3">cv. XS01</strain>
    </source>
</reference>
<protein>
    <submittedName>
        <fullName evidence="2">Uncharacterized protein</fullName>
    </submittedName>
</protein>
<evidence type="ECO:0000256" key="1">
    <source>
        <dbReference type="SAM" id="MobiDB-lite"/>
    </source>
</evidence>
<organism evidence="2 3">
    <name type="scientific">Dorcoceras hygrometricum</name>
    <dbReference type="NCBI Taxonomy" id="472368"/>
    <lineage>
        <taxon>Eukaryota</taxon>
        <taxon>Viridiplantae</taxon>
        <taxon>Streptophyta</taxon>
        <taxon>Embryophyta</taxon>
        <taxon>Tracheophyta</taxon>
        <taxon>Spermatophyta</taxon>
        <taxon>Magnoliopsida</taxon>
        <taxon>eudicotyledons</taxon>
        <taxon>Gunneridae</taxon>
        <taxon>Pentapetalae</taxon>
        <taxon>asterids</taxon>
        <taxon>lamiids</taxon>
        <taxon>Lamiales</taxon>
        <taxon>Gesneriaceae</taxon>
        <taxon>Didymocarpoideae</taxon>
        <taxon>Trichosporeae</taxon>
        <taxon>Loxocarpinae</taxon>
        <taxon>Dorcoceras</taxon>
    </lineage>
</organism>
<dbReference type="EMBL" id="KV007130">
    <property type="protein sequence ID" value="KZV31866.1"/>
    <property type="molecule type" value="Genomic_DNA"/>
</dbReference>
<feature type="region of interest" description="Disordered" evidence="1">
    <location>
        <begin position="1"/>
        <end position="32"/>
    </location>
</feature>
<dbReference type="Proteomes" id="UP000250235">
    <property type="component" value="Unassembled WGS sequence"/>
</dbReference>
<name>A0A2Z7BIU9_9LAMI</name>
<dbReference type="PANTHER" id="PTHR35735">
    <property type="entry name" value="PROTEIN NIM1-INTERACTING 2"/>
    <property type="match status" value="1"/>
</dbReference>
<dbReference type="GO" id="GO:0010112">
    <property type="term" value="P:regulation of systemic acquired resistance"/>
    <property type="evidence" value="ECO:0007669"/>
    <property type="project" value="InterPro"/>
</dbReference>
<evidence type="ECO:0000313" key="2">
    <source>
        <dbReference type="EMBL" id="KZV31866.1"/>
    </source>
</evidence>
<keyword evidence="3" id="KW-1185">Reference proteome</keyword>
<gene>
    <name evidence="2" type="ORF">F511_39196</name>
</gene>
<feature type="compositionally biased region" description="Basic and acidic residues" evidence="1">
    <location>
        <begin position="78"/>
        <end position="89"/>
    </location>
</feature>
<evidence type="ECO:0000313" key="3">
    <source>
        <dbReference type="Proteomes" id="UP000250235"/>
    </source>
</evidence>
<feature type="compositionally biased region" description="Basic and acidic residues" evidence="1">
    <location>
        <begin position="1"/>
        <end position="11"/>
    </location>
</feature>
<dbReference type="AlphaFoldDB" id="A0A2Z7BIU9"/>
<dbReference type="OrthoDB" id="1098796at2759"/>
<feature type="compositionally biased region" description="Polar residues" evidence="1">
    <location>
        <begin position="63"/>
        <end position="73"/>
    </location>
</feature>